<dbReference type="PATRIC" id="fig|1612624.7.peg.987"/>
<feature type="compositionally biased region" description="Basic and acidic residues" evidence="1">
    <location>
        <begin position="643"/>
        <end position="656"/>
    </location>
</feature>
<organism evidence="2 3">
    <name type="scientific">Pararhizobium polonicum</name>
    <dbReference type="NCBI Taxonomy" id="1612624"/>
    <lineage>
        <taxon>Bacteria</taxon>
        <taxon>Pseudomonadati</taxon>
        <taxon>Pseudomonadota</taxon>
        <taxon>Alphaproteobacteria</taxon>
        <taxon>Hyphomicrobiales</taxon>
        <taxon>Rhizobiaceae</taxon>
        <taxon>Rhizobium/Agrobacterium group</taxon>
        <taxon>Pararhizobium</taxon>
    </lineage>
</organism>
<feature type="compositionally biased region" description="Basic and acidic residues" evidence="1">
    <location>
        <begin position="335"/>
        <end position="356"/>
    </location>
</feature>
<dbReference type="AlphaFoldDB" id="A0A1C7P730"/>
<feature type="compositionally biased region" description="Acidic residues" evidence="1">
    <location>
        <begin position="629"/>
        <end position="642"/>
    </location>
</feature>
<name>A0A1C7P730_9HYPH</name>
<comment type="caution">
    <text evidence="2">The sequence shown here is derived from an EMBL/GenBank/DDBJ whole genome shotgun (WGS) entry which is preliminary data.</text>
</comment>
<evidence type="ECO:0000256" key="1">
    <source>
        <dbReference type="SAM" id="MobiDB-lite"/>
    </source>
</evidence>
<gene>
    <name evidence="2" type="ORF">ADU59_04715</name>
</gene>
<dbReference type="EMBL" id="LGLV01000004">
    <property type="protein sequence ID" value="OBZ97001.1"/>
    <property type="molecule type" value="Genomic_DNA"/>
</dbReference>
<evidence type="ECO:0000313" key="2">
    <source>
        <dbReference type="EMBL" id="OBZ97001.1"/>
    </source>
</evidence>
<feature type="region of interest" description="Disordered" evidence="1">
    <location>
        <begin position="621"/>
        <end position="686"/>
    </location>
</feature>
<feature type="region of interest" description="Disordered" evidence="1">
    <location>
        <begin position="325"/>
        <end position="407"/>
    </location>
</feature>
<dbReference type="Proteomes" id="UP000093111">
    <property type="component" value="Unassembled WGS sequence"/>
</dbReference>
<keyword evidence="3" id="KW-1185">Reference proteome</keyword>
<accession>A0A1C7P730</accession>
<feature type="region of interest" description="Disordered" evidence="1">
    <location>
        <begin position="570"/>
        <end position="597"/>
    </location>
</feature>
<feature type="region of interest" description="Disordered" evidence="1">
    <location>
        <begin position="222"/>
        <end position="269"/>
    </location>
</feature>
<evidence type="ECO:0000313" key="3">
    <source>
        <dbReference type="Proteomes" id="UP000093111"/>
    </source>
</evidence>
<feature type="region of interest" description="Disordered" evidence="1">
    <location>
        <begin position="157"/>
        <end position="177"/>
    </location>
</feature>
<reference evidence="2 3" key="1">
    <citation type="journal article" date="2016" name="Syst. Appl. Microbiol.">
        <title>Pararhizobium polonicum sp. nov. isolated from tumors on stone fruit rootstocks.</title>
        <authorList>
            <person name="Pulawska J."/>
            <person name="Kuzmanovic N."/>
            <person name="Willems A."/>
            <person name="Pothier J.F."/>
        </authorList>
    </citation>
    <scope>NUCLEOTIDE SEQUENCE [LARGE SCALE GENOMIC DNA]</scope>
    <source>
        <strain evidence="2 3">F5.1</strain>
    </source>
</reference>
<proteinExistence type="predicted"/>
<sequence>MLMPILTVKTSVAAAQAAAVVEIVTPKERAPVPVRISGNQSEAVLKILETLNRHLLGSEPLPKEALIRLLDTLAKILKFPPLPQETLRDFSKRLAVFLETLPPAARLALEKQLGQRNLAVSIRILAEVLKNPSVIDAPRLLDRLFTATPITRSFIGQTDARPVPPLPAPHGQTTVPGRQTTLPPPQAVTQMLPPGTAVVPSPGLLQAALKKAFGDDDDIAPAIITADGNEPEQSPVTTTRRDDQPAKAPTARGNDTAAANMQPQQPAKAGAETIPLLRAAAAFLAADPEALSLVAAIATGDIDSRLKSELEQELGLDLFEPTEPLEQPAQSEPQKPAEHSAAENRPAPETRADNGKEPATLDNRSTGARDLPLPEDFPSLENLPPREELPSVQDLPSPDIDAEPASLVSADMEDVSTDIEDGAEPPVSSARPPLARTVNEVNGFKGHDLGEWELETEVEGRSATVAEEIPLPADEPEMSRPERALAQTLKALVEASLPLPGGATGGADTLFAALAGETADMGAEILFAQLEAADDAGALPDRALLTGDIGDPADLPGLEAEAWSAMLDGPEENTVNRQVLPRPIAPEEAAREPQMPRLPDTAIVRDIIPFAMIPYLPAKGQDTRTAKAEDEEQPTFANDEDEGQRGESGDQPENRDNGAAAASQPEADESNTDVAYDLYRRMGGLG</sequence>
<protein>
    <submittedName>
        <fullName evidence="2">Uncharacterized protein</fullName>
    </submittedName>
</protein>